<evidence type="ECO:0000256" key="1">
    <source>
        <dbReference type="SAM" id="MobiDB-lite"/>
    </source>
</evidence>
<evidence type="ECO:0000313" key="2">
    <source>
        <dbReference type="EMBL" id="KAJ6984214.1"/>
    </source>
</evidence>
<evidence type="ECO:0000313" key="3">
    <source>
        <dbReference type="Proteomes" id="UP001164929"/>
    </source>
</evidence>
<accession>A0AAD6MET3</accession>
<reference evidence="2" key="1">
    <citation type="journal article" date="2023" name="Mol. Ecol. Resour.">
        <title>Chromosome-level genome assembly of a triploid poplar Populus alba 'Berolinensis'.</title>
        <authorList>
            <person name="Chen S."/>
            <person name="Yu Y."/>
            <person name="Wang X."/>
            <person name="Wang S."/>
            <person name="Zhang T."/>
            <person name="Zhou Y."/>
            <person name="He R."/>
            <person name="Meng N."/>
            <person name="Wang Y."/>
            <person name="Liu W."/>
            <person name="Liu Z."/>
            <person name="Liu J."/>
            <person name="Guo Q."/>
            <person name="Huang H."/>
            <person name="Sederoff R.R."/>
            <person name="Wang G."/>
            <person name="Qu G."/>
            <person name="Chen S."/>
        </authorList>
    </citation>
    <scope>NUCLEOTIDE SEQUENCE</scope>
    <source>
        <strain evidence="2">SC-2020</strain>
    </source>
</reference>
<dbReference type="EMBL" id="JAQIZT010000009">
    <property type="protein sequence ID" value="KAJ6984214.1"/>
    <property type="molecule type" value="Genomic_DNA"/>
</dbReference>
<comment type="caution">
    <text evidence="2">The sequence shown here is derived from an EMBL/GenBank/DDBJ whole genome shotgun (WGS) entry which is preliminary data.</text>
</comment>
<sequence length="153" mass="16802">MYFNKAQTSEGQAGENAEQDDTISVSRGSAGFASHTTVKAVNKLPNGDAGKIEVDGKSILFKDGKPGCDGNSELGACHSTPHLDCAQGTGPPTFNYHGLKGLMMHRILLIFQVILPTHLCLKKSWSLSRKHSRMMNVLQLEDTAWSYVWFSQY</sequence>
<keyword evidence="3" id="KW-1185">Reference proteome</keyword>
<feature type="region of interest" description="Disordered" evidence="1">
    <location>
        <begin position="1"/>
        <end position="28"/>
    </location>
</feature>
<gene>
    <name evidence="2" type="ORF">NC653_022459</name>
</gene>
<proteinExistence type="predicted"/>
<dbReference type="Proteomes" id="UP001164929">
    <property type="component" value="Chromosome 9"/>
</dbReference>
<organism evidence="2 3">
    <name type="scientific">Populus alba x Populus x berolinensis</name>
    <dbReference type="NCBI Taxonomy" id="444605"/>
    <lineage>
        <taxon>Eukaryota</taxon>
        <taxon>Viridiplantae</taxon>
        <taxon>Streptophyta</taxon>
        <taxon>Embryophyta</taxon>
        <taxon>Tracheophyta</taxon>
        <taxon>Spermatophyta</taxon>
        <taxon>Magnoliopsida</taxon>
        <taxon>eudicotyledons</taxon>
        <taxon>Gunneridae</taxon>
        <taxon>Pentapetalae</taxon>
        <taxon>rosids</taxon>
        <taxon>fabids</taxon>
        <taxon>Malpighiales</taxon>
        <taxon>Salicaceae</taxon>
        <taxon>Saliceae</taxon>
        <taxon>Populus</taxon>
    </lineage>
</organism>
<dbReference type="AlphaFoldDB" id="A0AAD6MET3"/>
<protein>
    <submittedName>
        <fullName evidence="2">Uncharacterized protein</fullName>
    </submittedName>
</protein>
<feature type="compositionally biased region" description="Polar residues" evidence="1">
    <location>
        <begin position="1"/>
        <end position="11"/>
    </location>
</feature>
<name>A0AAD6MET3_9ROSI</name>